<keyword evidence="1" id="KW-0472">Membrane</keyword>
<keyword evidence="1" id="KW-0812">Transmembrane</keyword>
<dbReference type="EMBL" id="CM004396">
    <property type="protein sequence ID" value="OAY38572.1"/>
    <property type="molecule type" value="Genomic_DNA"/>
</dbReference>
<keyword evidence="1" id="KW-1133">Transmembrane helix</keyword>
<evidence type="ECO:0000256" key="1">
    <source>
        <dbReference type="SAM" id="Phobius"/>
    </source>
</evidence>
<evidence type="ECO:0000313" key="2">
    <source>
        <dbReference type="EMBL" id="OAY38572.1"/>
    </source>
</evidence>
<organism evidence="2">
    <name type="scientific">Manihot esculenta</name>
    <name type="common">Cassava</name>
    <name type="synonym">Jatropha manihot</name>
    <dbReference type="NCBI Taxonomy" id="3983"/>
    <lineage>
        <taxon>Eukaryota</taxon>
        <taxon>Viridiplantae</taxon>
        <taxon>Streptophyta</taxon>
        <taxon>Embryophyta</taxon>
        <taxon>Tracheophyta</taxon>
        <taxon>Spermatophyta</taxon>
        <taxon>Magnoliopsida</taxon>
        <taxon>eudicotyledons</taxon>
        <taxon>Gunneridae</taxon>
        <taxon>Pentapetalae</taxon>
        <taxon>rosids</taxon>
        <taxon>fabids</taxon>
        <taxon>Malpighiales</taxon>
        <taxon>Euphorbiaceae</taxon>
        <taxon>Crotonoideae</taxon>
        <taxon>Manihoteae</taxon>
        <taxon>Manihot</taxon>
    </lineage>
</organism>
<sequence>MTMQRKNKNHERSKDLTNLQLNYRIHNGFFLGFIEYFIVFTVSNTYVCSSQLVIAGCLVYTRGHG</sequence>
<proteinExistence type="predicted"/>
<accession>A0A2C9V2J0</accession>
<dbReference type="AlphaFoldDB" id="A0A2C9V2J0"/>
<feature type="transmembrane region" description="Helical" evidence="1">
    <location>
        <begin position="21"/>
        <end position="42"/>
    </location>
</feature>
<gene>
    <name evidence="2" type="ORF">MANES_10G025600</name>
</gene>
<name>A0A2C9V2J0_MANES</name>
<reference evidence="2" key="1">
    <citation type="submission" date="2016-02" db="EMBL/GenBank/DDBJ databases">
        <title>WGS assembly of Manihot esculenta.</title>
        <authorList>
            <person name="Bredeson J.V."/>
            <person name="Prochnik S.E."/>
            <person name="Lyons J.B."/>
            <person name="Schmutz J."/>
            <person name="Grimwood J."/>
            <person name="Vrebalov J."/>
            <person name="Bart R.S."/>
            <person name="Amuge T."/>
            <person name="Ferguson M.E."/>
            <person name="Green R."/>
            <person name="Putnam N."/>
            <person name="Stites J."/>
            <person name="Rounsley S."/>
            <person name="Rokhsar D.S."/>
        </authorList>
    </citation>
    <scope>NUCLEOTIDE SEQUENCE [LARGE SCALE GENOMIC DNA]</scope>
    <source>
        <tissue evidence="2">Leaf</tissue>
    </source>
</reference>
<protein>
    <submittedName>
        <fullName evidence="2">Uncharacterized protein</fullName>
    </submittedName>
</protein>